<feature type="domain" description="Cytochrome b5 heme-binding" evidence="13">
    <location>
        <begin position="5"/>
        <end position="89"/>
    </location>
</feature>
<dbReference type="GO" id="GO:0006629">
    <property type="term" value="P:lipid metabolic process"/>
    <property type="evidence" value="ECO:0007669"/>
    <property type="project" value="UniProtKB-KW"/>
</dbReference>
<evidence type="ECO:0000256" key="4">
    <source>
        <dbReference type="ARBA" id="ARBA00022617"/>
    </source>
</evidence>
<dbReference type="AlphaFoldDB" id="A0AAW2QWP3"/>
<evidence type="ECO:0000256" key="3">
    <source>
        <dbReference type="ARBA" id="ARBA00009295"/>
    </source>
</evidence>
<keyword evidence="11 12" id="KW-0472">Membrane</keyword>
<dbReference type="InterPro" id="IPR005804">
    <property type="entry name" value="FA_desaturase_dom"/>
</dbReference>
<feature type="transmembrane region" description="Helical" evidence="12">
    <location>
        <begin position="136"/>
        <end position="153"/>
    </location>
</feature>
<keyword evidence="6" id="KW-0479">Metal-binding</keyword>
<dbReference type="InterPro" id="IPR036400">
    <property type="entry name" value="Cyt_B5-like_heme/steroid_sf"/>
</dbReference>
<evidence type="ECO:0000256" key="5">
    <source>
        <dbReference type="ARBA" id="ARBA00022692"/>
    </source>
</evidence>
<evidence type="ECO:0000256" key="10">
    <source>
        <dbReference type="ARBA" id="ARBA00023098"/>
    </source>
</evidence>
<sequence>MAELKRYITSDELKAHNKKGDLWISIQGKVYDVSEWANHHPGGELPLMNLGGQDATDAFVAYHPGVTWQFLDKFFNGFYLKDYSVSEVSKDYRKLVYEFSKMGLFEKKGHGVFITMCVIAILFALTVYGVLCCEGMWLHLLCGGLMGCLWIQSGWMGHDSGHYQVMMTPKLNRFAQFLSGNCLAGVSIGWWKRNHNAHHIACNSLDYDPDLQHMPFFAVSSKLFSSITSCFYDRKMDFDSAARFLVSYQHCTFYPVMCFARINLFTQSFLLLLSKKRVPHKGLELLCLLVFWIWFPLLVSRLPNWGERVMFVVASFVVTGIQHVQFCLNHFSTSVYTGPPKGNNWFEKQTSGSLDIECSSWMDWFHGGLQFQTEHHLFPRLPRCQLRTVSPFVKELCKKHDLPYNVASFWEANAMTIRTLKVAALQARDFTKPVPRKFTMGSSQHSRLNPVSKVDLFFTAPWPIRRHDDW</sequence>
<feature type="transmembrane region" description="Helical" evidence="12">
    <location>
        <begin position="111"/>
        <end position="130"/>
    </location>
</feature>
<dbReference type="PANTHER" id="PTHR19353">
    <property type="entry name" value="FATTY ACID DESATURASE 2"/>
    <property type="match status" value="1"/>
</dbReference>
<gene>
    <name evidence="14" type="ORF">Scaly_0900200</name>
</gene>
<evidence type="ECO:0000256" key="12">
    <source>
        <dbReference type="SAM" id="Phobius"/>
    </source>
</evidence>
<feature type="transmembrane region" description="Helical" evidence="12">
    <location>
        <begin position="309"/>
        <end position="328"/>
    </location>
</feature>
<proteinExistence type="inferred from homology"/>
<evidence type="ECO:0000256" key="8">
    <source>
        <dbReference type="ARBA" id="ARBA00023002"/>
    </source>
</evidence>
<keyword evidence="9" id="KW-0408">Iron</keyword>
<keyword evidence="4" id="KW-0349">Heme</keyword>
<protein>
    <submittedName>
        <fullName evidence="14">Acyl-lipid (9-3)-desaturase</fullName>
    </submittedName>
</protein>
<comment type="similarity">
    <text evidence="3">Belongs to the fatty acid desaturase type 1 family.</text>
</comment>
<evidence type="ECO:0000256" key="6">
    <source>
        <dbReference type="ARBA" id="ARBA00022723"/>
    </source>
</evidence>
<reference evidence="14" key="1">
    <citation type="submission" date="2020-06" db="EMBL/GenBank/DDBJ databases">
        <authorList>
            <person name="Li T."/>
            <person name="Hu X."/>
            <person name="Zhang T."/>
            <person name="Song X."/>
            <person name="Zhang H."/>
            <person name="Dai N."/>
            <person name="Sheng W."/>
            <person name="Hou X."/>
            <person name="Wei L."/>
        </authorList>
    </citation>
    <scope>NUCLEOTIDE SEQUENCE</scope>
    <source>
        <strain evidence="14">KEN8</strain>
        <tissue evidence="14">Leaf</tissue>
    </source>
</reference>
<keyword evidence="5 12" id="KW-0812">Transmembrane</keyword>
<organism evidence="14">
    <name type="scientific">Sesamum calycinum</name>
    <dbReference type="NCBI Taxonomy" id="2727403"/>
    <lineage>
        <taxon>Eukaryota</taxon>
        <taxon>Viridiplantae</taxon>
        <taxon>Streptophyta</taxon>
        <taxon>Embryophyta</taxon>
        <taxon>Tracheophyta</taxon>
        <taxon>Spermatophyta</taxon>
        <taxon>Magnoliopsida</taxon>
        <taxon>eudicotyledons</taxon>
        <taxon>Gunneridae</taxon>
        <taxon>Pentapetalae</taxon>
        <taxon>asterids</taxon>
        <taxon>lamiids</taxon>
        <taxon>Lamiales</taxon>
        <taxon>Pedaliaceae</taxon>
        <taxon>Sesamum</taxon>
    </lineage>
</organism>
<dbReference type="CDD" id="cd03506">
    <property type="entry name" value="Delta6-FADS-like"/>
    <property type="match status" value="1"/>
</dbReference>
<feature type="transmembrane region" description="Helical" evidence="12">
    <location>
        <begin position="285"/>
        <end position="303"/>
    </location>
</feature>
<dbReference type="SMART" id="SM01117">
    <property type="entry name" value="Cyt-b5"/>
    <property type="match status" value="1"/>
</dbReference>
<comment type="caution">
    <text evidence="14">The sequence shown here is derived from an EMBL/GenBank/DDBJ whole genome shotgun (WGS) entry which is preliminary data.</text>
</comment>
<dbReference type="PANTHER" id="PTHR19353:SF30">
    <property type="entry name" value="DELTA 8-(E)-SPHINGOLIPID DESATURASE"/>
    <property type="match status" value="1"/>
</dbReference>
<evidence type="ECO:0000256" key="9">
    <source>
        <dbReference type="ARBA" id="ARBA00023004"/>
    </source>
</evidence>
<evidence type="ECO:0000256" key="2">
    <source>
        <dbReference type="ARBA" id="ARBA00005189"/>
    </source>
</evidence>
<comment type="pathway">
    <text evidence="2">Lipid metabolism.</text>
</comment>
<dbReference type="Pfam" id="PF00173">
    <property type="entry name" value="Cyt-b5"/>
    <property type="match status" value="1"/>
</dbReference>
<comment type="subcellular location">
    <subcellularLocation>
        <location evidence="1">Membrane</location>
        <topology evidence="1">Multi-pass membrane protein</topology>
    </subcellularLocation>
</comment>
<evidence type="ECO:0000313" key="14">
    <source>
        <dbReference type="EMBL" id="KAL0372186.1"/>
    </source>
</evidence>
<evidence type="ECO:0000259" key="13">
    <source>
        <dbReference type="PROSITE" id="PS50255"/>
    </source>
</evidence>
<keyword evidence="8" id="KW-0560">Oxidoreductase</keyword>
<dbReference type="PIRSF" id="PIRSF015921">
    <property type="entry name" value="FA_sphinglp_des"/>
    <property type="match status" value="1"/>
</dbReference>
<dbReference type="InterPro" id="IPR012171">
    <property type="entry name" value="Fatty_acid_desaturase"/>
</dbReference>
<dbReference type="InterPro" id="IPR001199">
    <property type="entry name" value="Cyt_B5-like_heme/steroid-bd"/>
</dbReference>
<dbReference type="GO" id="GO:0016717">
    <property type="term" value="F:oxidoreductase activity, acting on paired donors, with oxidation of a pair of donors resulting in the reduction of molecular oxygen to two molecules of water"/>
    <property type="evidence" value="ECO:0007669"/>
    <property type="project" value="TreeGrafter"/>
</dbReference>
<keyword evidence="10" id="KW-0443">Lipid metabolism</keyword>
<dbReference type="GO" id="GO:0046872">
    <property type="term" value="F:metal ion binding"/>
    <property type="evidence" value="ECO:0007669"/>
    <property type="project" value="UniProtKB-KW"/>
</dbReference>
<dbReference type="Pfam" id="PF00487">
    <property type="entry name" value="FA_desaturase"/>
    <property type="match status" value="1"/>
</dbReference>
<accession>A0AAW2QWP3</accession>
<dbReference type="PROSITE" id="PS50255">
    <property type="entry name" value="CYTOCHROME_B5_2"/>
    <property type="match status" value="1"/>
</dbReference>
<name>A0AAW2QWP3_9LAMI</name>
<evidence type="ECO:0000256" key="1">
    <source>
        <dbReference type="ARBA" id="ARBA00004141"/>
    </source>
</evidence>
<keyword evidence="7 12" id="KW-1133">Transmembrane helix</keyword>
<dbReference type="EMBL" id="JACGWM010000005">
    <property type="protein sequence ID" value="KAL0372186.1"/>
    <property type="molecule type" value="Genomic_DNA"/>
</dbReference>
<reference evidence="14" key="2">
    <citation type="journal article" date="2024" name="Plant">
        <title>Genomic evolution and insights into agronomic trait innovations of Sesamum species.</title>
        <authorList>
            <person name="Miao H."/>
            <person name="Wang L."/>
            <person name="Qu L."/>
            <person name="Liu H."/>
            <person name="Sun Y."/>
            <person name="Le M."/>
            <person name="Wang Q."/>
            <person name="Wei S."/>
            <person name="Zheng Y."/>
            <person name="Lin W."/>
            <person name="Duan Y."/>
            <person name="Cao H."/>
            <person name="Xiong S."/>
            <person name="Wang X."/>
            <person name="Wei L."/>
            <person name="Li C."/>
            <person name="Ma Q."/>
            <person name="Ju M."/>
            <person name="Zhao R."/>
            <person name="Li G."/>
            <person name="Mu C."/>
            <person name="Tian Q."/>
            <person name="Mei H."/>
            <person name="Zhang T."/>
            <person name="Gao T."/>
            <person name="Zhang H."/>
        </authorList>
    </citation>
    <scope>NUCLEOTIDE SEQUENCE</scope>
    <source>
        <strain evidence="14">KEN8</strain>
    </source>
</reference>
<evidence type="ECO:0000256" key="11">
    <source>
        <dbReference type="ARBA" id="ARBA00023136"/>
    </source>
</evidence>
<dbReference type="Gene3D" id="3.10.120.10">
    <property type="entry name" value="Cytochrome b5-like heme/steroid binding domain"/>
    <property type="match status" value="1"/>
</dbReference>
<dbReference type="SUPFAM" id="SSF55856">
    <property type="entry name" value="Cytochrome b5-like heme/steroid binding domain"/>
    <property type="match status" value="1"/>
</dbReference>
<dbReference type="GO" id="GO:0016020">
    <property type="term" value="C:membrane"/>
    <property type="evidence" value="ECO:0007669"/>
    <property type="project" value="UniProtKB-SubCell"/>
</dbReference>
<evidence type="ECO:0000256" key="7">
    <source>
        <dbReference type="ARBA" id="ARBA00022989"/>
    </source>
</evidence>